<evidence type="ECO:0000256" key="2">
    <source>
        <dbReference type="ARBA" id="ARBA00023315"/>
    </source>
</evidence>
<dbReference type="Proteomes" id="UP001198571">
    <property type="component" value="Unassembled WGS sequence"/>
</dbReference>
<keyword evidence="1" id="KW-0808">Transferase</keyword>
<comment type="caution">
    <text evidence="4">The sequence shown here is derived from an EMBL/GenBank/DDBJ whole genome shotgun (WGS) entry which is preliminary data.</text>
</comment>
<dbReference type="CDD" id="cd04301">
    <property type="entry name" value="NAT_SF"/>
    <property type="match status" value="1"/>
</dbReference>
<dbReference type="EMBL" id="JACDXX010000003">
    <property type="protein sequence ID" value="MCB5409173.1"/>
    <property type="molecule type" value="Genomic_DNA"/>
</dbReference>
<dbReference type="PROSITE" id="PS51186">
    <property type="entry name" value="GNAT"/>
    <property type="match status" value="1"/>
</dbReference>
<dbReference type="PANTHER" id="PTHR43072">
    <property type="entry name" value="N-ACETYLTRANSFERASE"/>
    <property type="match status" value="1"/>
</dbReference>
<organism evidence="4 5">
    <name type="scientific">Pseudogemmobacter faecipullorum</name>
    <dbReference type="NCBI Taxonomy" id="2755041"/>
    <lineage>
        <taxon>Bacteria</taxon>
        <taxon>Pseudomonadati</taxon>
        <taxon>Pseudomonadota</taxon>
        <taxon>Alphaproteobacteria</taxon>
        <taxon>Rhodobacterales</taxon>
        <taxon>Paracoccaceae</taxon>
        <taxon>Pseudogemmobacter</taxon>
    </lineage>
</organism>
<protein>
    <submittedName>
        <fullName evidence="4">N-acetyltransferase</fullName>
    </submittedName>
</protein>
<dbReference type="InterPro" id="IPR000182">
    <property type="entry name" value="GNAT_dom"/>
</dbReference>
<evidence type="ECO:0000259" key="3">
    <source>
        <dbReference type="PROSITE" id="PS51186"/>
    </source>
</evidence>
<keyword evidence="5" id="KW-1185">Reference proteome</keyword>
<dbReference type="RefSeq" id="WP_226934079.1">
    <property type="nucleotide sequence ID" value="NZ_JACDXX010000003.1"/>
</dbReference>
<feature type="domain" description="N-acetyltransferase" evidence="3">
    <location>
        <begin position="3"/>
        <end position="165"/>
    </location>
</feature>
<dbReference type="Pfam" id="PF00583">
    <property type="entry name" value="Acetyltransf_1"/>
    <property type="match status" value="1"/>
</dbReference>
<reference evidence="4 5" key="1">
    <citation type="submission" date="2020-07" db="EMBL/GenBank/DDBJ databases">
        <title>Pseudogemmobacter sp. nov., isolated from poultry manure in Taiwan.</title>
        <authorList>
            <person name="Lin S.-Y."/>
            <person name="Tang Y.-S."/>
            <person name="Young C.-C."/>
        </authorList>
    </citation>
    <scope>NUCLEOTIDE SEQUENCE [LARGE SCALE GENOMIC DNA]</scope>
    <source>
        <strain evidence="4 5">CC-YST710</strain>
    </source>
</reference>
<accession>A0ABS8CIE9</accession>
<dbReference type="PANTHER" id="PTHR43072:SF23">
    <property type="entry name" value="UPF0039 PROTEIN C11D3.02C"/>
    <property type="match status" value="1"/>
</dbReference>
<keyword evidence="2" id="KW-0012">Acyltransferase</keyword>
<evidence type="ECO:0000313" key="5">
    <source>
        <dbReference type="Proteomes" id="UP001198571"/>
    </source>
</evidence>
<evidence type="ECO:0000313" key="4">
    <source>
        <dbReference type="EMBL" id="MCB5409173.1"/>
    </source>
</evidence>
<dbReference type="Gene3D" id="3.40.630.30">
    <property type="match status" value="1"/>
</dbReference>
<name>A0ABS8CIE9_9RHOB</name>
<gene>
    <name evidence="4" type="ORF">H0485_04015</name>
</gene>
<dbReference type="InterPro" id="IPR016181">
    <property type="entry name" value="Acyl_CoA_acyltransferase"/>
</dbReference>
<evidence type="ECO:0000256" key="1">
    <source>
        <dbReference type="ARBA" id="ARBA00022679"/>
    </source>
</evidence>
<dbReference type="SUPFAM" id="SSF55729">
    <property type="entry name" value="Acyl-CoA N-acyltransferases (Nat)"/>
    <property type="match status" value="1"/>
</dbReference>
<proteinExistence type="predicted"/>
<sequence>MSLVIREASAADAAGIAVIYNDAVARTTAIFNDHQVDVKDREDWMATRQQAGFPVLVALCDGAVAGYASYGPWRPHDGFCLTAEHSVYVAQAARGRGLALALMQQLIARARADGLHVLVAAIEAGNQPSLALHRRLGFSETALMREVAQKFGRWLDLQFMELRLDERPSP</sequence>